<dbReference type="InterPro" id="IPR036165">
    <property type="entry name" value="YefM-like_sf"/>
</dbReference>
<comment type="function">
    <text evidence="2">Antitoxin component of a type II toxin-antitoxin (TA) system.</text>
</comment>
<evidence type="ECO:0000313" key="5">
    <source>
        <dbReference type="Proteomes" id="UP000297834"/>
    </source>
</evidence>
<dbReference type="NCBIfam" id="TIGR01552">
    <property type="entry name" value="phd_fam"/>
    <property type="match status" value="1"/>
</dbReference>
<dbReference type="Gene3D" id="3.40.1620.10">
    <property type="entry name" value="YefM-like domain"/>
    <property type="match status" value="1"/>
</dbReference>
<dbReference type="PANTHER" id="PTHR33713:SF9">
    <property type="entry name" value="ANTITOXIN"/>
    <property type="match status" value="1"/>
</dbReference>
<dbReference type="Proteomes" id="UP000297834">
    <property type="component" value="Unassembled WGS sequence"/>
</dbReference>
<dbReference type="EMBL" id="SNTY01000030">
    <property type="protein sequence ID" value="TEU26149.1"/>
    <property type="molecule type" value="Genomic_DNA"/>
</dbReference>
<proteinExistence type="inferred from homology"/>
<accession>A0A4Y7XBJ9</accession>
<evidence type="ECO:0000313" key="4">
    <source>
        <dbReference type="EMBL" id="TEU26149.1"/>
    </source>
</evidence>
<feature type="region of interest" description="Disordered" evidence="3">
    <location>
        <begin position="67"/>
        <end position="88"/>
    </location>
</feature>
<organism evidence="4 5">
    <name type="scientific">Alkanindiges illinoisensis</name>
    <dbReference type="NCBI Taxonomy" id="197183"/>
    <lineage>
        <taxon>Bacteria</taxon>
        <taxon>Pseudomonadati</taxon>
        <taxon>Pseudomonadota</taxon>
        <taxon>Gammaproteobacteria</taxon>
        <taxon>Moraxellales</taxon>
        <taxon>Moraxellaceae</taxon>
        <taxon>Alkanindiges</taxon>
    </lineage>
</organism>
<protein>
    <recommendedName>
        <fullName evidence="2">Antitoxin</fullName>
    </recommendedName>
</protein>
<comment type="caution">
    <text evidence="4">The sequence shown here is derived from an EMBL/GenBank/DDBJ whole genome shotgun (WGS) entry which is preliminary data.</text>
</comment>
<keyword evidence="5" id="KW-1185">Reference proteome</keyword>
<gene>
    <name evidence="4" type="ORF">E2B99_08540</name>
</gene>
<dbReference type="OrthoDB" id="361281at2"/>
<sequence>MSNQWSIAKAKANFSTLIRQAYEQHQPQIITHHGHGRVVVIPYDDWIATQQPKNSLLDFMQNSPLANTELELPSRDATQDQHRDTDVF</sequence>
<dbReference type="RefSeq" id="WP_134244584.1">
    <property type="nucleotide sequence ID" value="NZ_SNTY01000030.1"/>
</dbReference>
<evidence type="ECO:0000256" key="1">
    <source>
        <dbReference type="ARBA" id="ARBA00009981"/>
    </source>
</evidence>
<dbReference type="PANTHER" id="PTHR33713">
    <property type="entry name" value="ANTITOXIN YAFN-RELATED"/>
    <property type="match status" value="1"/>
</dbReference>
<dbReference type="AlphaFoldDB" id="A0A4Y7XBJ9"/>
<evidence type="ECO:0000256" key="3">
    <source>
        <dbReference type="SAM" id="MobiDB-lite"/>
    </source>
</evidence>
<dbReference type="Pfam" id="PF02604">
    <property type="entry name" value="PhdYeFM_antitox"/>
    <property type="match status" value="1"/>
</dbReference>
<dbReference type="SUPFAM" id="SSF143120">
    <property type="entry name" value="YefM-like"/>
    <property type="match status" value="1"/>
</dbReference>
<dbReference type="InterPro" id="IPR006442">
    <property type="entry name" value="Antitoxin_Phd/YefM"/>
</dbReference>
<dbReference type="InterPro" id="IPR051405">
    <property type="entry name" value="phD/YefM_antitoxin"/>
</dbReference>
<comment type="similarity">
    <text evidence="1 2">Belongs to the phD/YefM antitoxin family.</text>
</comment>
<reference evidence="4 5" key="1">
    <citation type="submission" date="2019-03" db="EMBL/GenBank/DDBJ databases">
        <title>Alkanindiges illinoisensis: a potential pathogenic isolated from ascites of a gastric cancer patient with abdominal metastasis.</title>
        <authorList>
            <person name="Hu X."/>
            <person name="Yang B."/>
            <person name="Yan X."/>
            <person name="Lin L."/>
            <person name="Zhao H."/>
            <person name="Zhou F."/>
            <person name="Su B."/>
            <person name="Chen J."/>
            <person name="Rui Y."/>
            <person name="Wang Q."/>
            <person name="Zheng L."/>
        </authorList>
    </citation>
    <scope>NUCLEOTIDE SEQUENCE [LARGE SCALE GENOMIC DNA]</scope>
    <source>
        <strain evidence="4 5">NFYY 23406</strain>
    </source>
</reference>
<feature type="compositionally biased region" description="Basic and acidic residues" evidence="3">
    <location>
        <begin position="72"/>
        <end position="88"/>
    </location>
</feature>
<evidence type="ECO:0000256" key="2">
    <source>
        <dbReference type="RuleBase" id="RU362080"/>
    </source>
</evidence>
<name>A0A4Y7XBJ9_9GAMM</name>